<organism evidence="1">
    <name type="scientific">Anguilla anguilla</name>
    <name type="common">European freshwater eel</name>
    <name type="synonym">Muraena anguilla</name>
    <dbReference type="NCBI Taxonomy" id="7936"/>
    <lineage>
        <taxon>Eukaryota</taxon>
        <taxon>Metazoa</taxon>
        <taxon>Chordata</taxon>
        <taxon>Craniata</taxon>
        <taxon>Vertebrata</taxon>
        <taxon>Euteleostomi</taxon>
        <taxon>Actinopterygii</taxon>
        <taxon>Neopterygii</taxon>
        <taxon>Teleostei</taxon>
        <taxon>Anguilliformes</taxon>
        <taxon>Anguillidae</taxon>
        <taxon>Anguilla</taxon>
    </lineage>
</organism>
<evidence type="ECO:0000313" key="1">
    <source>
        <dbReference type="EMBL" id="JAH58098.1"/>
    </source>
</evidence>
<dbReference type="AlphaFoldDB" id="A0A0E9TZD0"/>
<dbReference type="EMBL" id="GBXM01050479">
    <property type="protein sequence ID" value="JAH58098.1"/>
    <property type="molecule type" value="Transcribed_RNA"/>
</dbReference>
<proteinExistence type="predicted"/>
<reference evidence="1" key="1">
    <citation type="submission" date="2014-11" db="EMBL/GenBank/DDBJ databases">
        <authorList>
            <person name="Amaro Gonzalez C."/>
        </authorList>
    </citation>
    <scope>NUCLEOTIDE SEQUENCE</scope>
</reference>
<accession>A0A0E9TZD0</accession>
<protein>
    <submittedName>
        <fullName evidence="1">Uncharacterized protein</fullName>
    </submittedName>
</protein>
<name>A0A0E9TZD0_ANGAN</name>
<sequence length="19" mass="2141">MKARPRIGGKNLLPSIEFI</sequence>
<reference evidence="1" key="2">
    <citation type="journal article" date="2015" name="Fish Shellfish Immunol.">
        <title>Early steps in the European eel (Anguilla anguilla)-Vibrio vulnificus interaction in the gills: Role of the RtxA13 toxin.</title>
        <authorList>
            <person name="Callol A."/>
            <person name="Pajuelo D."/>
            <person name="Ebbesson L."/>
            <person name="Teles M."/>
            <person name="MacKenzie S."/>
            <person name="Amaro C."/>
        </authorList>
    </citation>
    <scope>NUCLEOTIDE SEQUENCE</scope>
</reference>